<dbReference type="InterPro" id="IPR051966">
    <property type="entry name" value="RPAP3"/>
</dbReference>
<evidence type="ECO:0000259" key="7">
    <source>
        <dbReference type="Pfam" id="PF13877"/>
    </source>
</evidence>
<keyword evidence="2 5" id="KW-0802">TPR repeat</keyword>
<evidence type="ECO:0000256" key="6">
    <source>
        <dbReference type="SAM" id="MobiDB-lite"/>
    </source>
</evidence>
<keyword evidence="8" id="KW-1185">Reference proteome</keyword>
<evidence type="ECO:0000313" key="9">
    <source>
        <dbReference type="RefSeq" id="XP_017777637.1"/>
    </source>
</evidence>
<dbReference type="Pfam" id="PF13877">
    <property type="entry name" value="RPAP3_C"/>
    <property type="match status" value="1"/>
</dbReference>
<feature type="domain" description="RNA-polymerase II-associated protein 3-like C-terminal" evidence="7">
    <location>
        <begin position="439"/>
        <end position="520"/>
    </location>
</feature>
<reference evidence="9" key="1">
    <citation type="submission" date="2025-08" db="UniProtKB">
        <authorList>
            <consortium name="RefSeq"/>
        </authorList>
    </citation>
    <scope>IDENTIFICATION</scope>
    <source>
        <tissue evidence="9">Whole Larva</tissue>
    </source>
</reference>
<dbReference type="InterPro" id="IPR011990">
    <property type="entry name" value="TPR-like_helical_dom_sf"/>
</dbReference>
<evidence type="ECO:0000256" key="4">
    <source>
        <dbReference type="ARBA" id="ARBA00040133"/>
    </source>
</evidence>
<dbReference type="SUPFAM" id="SSF48452">
    <property type="entry name" value="TPR-like"/>
    <property type="match status" value="1"/>
</dbReference>
<evidence type="ECO:0000256" key="3">
    <source>
        <dbReference type="ARBA" id="ARBA00038275"/>
    </source>
</evidence>
<dbReference type="Gene3D" id="1.25.40.10">
    <property type="entry name" value="Tetratricopeptide repeat domain"/>
    <property type="match status" value="1"/>
</dbReference>
<sequence length="553" mass="64793">MDPIRLQKQLKDNNLDLHDFCKDLKNWGDEMKQKDEHLKLEKENAKNTEMNMKSKKQIAKETYHDSDSEELSDEFDENALELATAAKDKGNKFFKSGRFKEAIEAYSQAIEIHRYDPTFYCNRALCYNKLNEFNKAELDCTTALQLDKHYVKAYHRRAISREGLGYYKDAHEDLTYALLLEPKNKESIELLEKINRKLPNVNEYERPPSKFRQSKKKSNFINKGAGDGQAVKDKVVETLNKPPVVKETKDILINEVKTNNNVQIIEKSDTEINEVKTNKKVQIIEKSNTEINEVKTNKKVQIIEKSDTVINEVTSNKKVQIIQEKENKIVNIDTSIKWPMGDDVILVKPIPKSKHKSMVPLKKQIITTSNNIDIIKQNPVKIEDVPKVESNEIKPVIKHEEPIKLISYEDSILEKNKQFLNWDFSALMLDFNMLEHPIPKTSVQFYHTWKTLDDHMRLLYLLQINPIGYITLFKDNLDNKVFSEIIKIIRKQKNGGFECLFGFTRVNRFTTMVMFLNQTDLKYLGEHYELMKTSNKYTTDELNYLYLNKYFLK</sequence>
<comment type="similarity">
    <text evidence="3">Belongs to the RPAP3 family.</text>
</comment>
<dbReference type="PANTHER" id="PTHR46423:SF1">
    <property type="entry name" value="RNA POLYMERASE II-ASSOCIATED PROTEIN 3"/>
    <property type="match status" value="1"/>
</dbReference>
<evidence type="ECO:0000256" key="2">
    <source>
        <dbReference type="ARBA" id="ARBA00022803"/>
    </source>
</evidence>
<proteinExistence type="inferred from homology"/>
<protein>
    <recommendedName>
        <fullName evidence="4">RNA polymerase II-associated protein 3</fullName>
    </recommendedName>
</protein>
<evidence type="ECO:0000313" key="8">
    <source>
        <dbReference type="Proteomes" id="UP000695000"/>
    </source>
</evidence>
<dbReference type="PANTHER" id="PTHR46423">
    <property type="entry name" value="RNA POLYMERASE II-ASSOCIATED PROTEIN 3"/>
    <property type="match status" value="1"/>
</dbReference>
<dbReference type="Proteomes" id="UP000695000">
    <property type="component" value="Unplaced"/>
</dbReference>
<organism evidence="8 9">
    <name type="scientific">Nicrophorus vespilloides</name>
    <name type="common">Boreal carrion beetle</name>
    <dbReference type="NCBI Taxonomy" id="110193"/>
    <lineage>
        <taxon>Eukaryota</taxon>
        <taxon>Metazoa</taxon>
        <taxon>Ecdysozoa</taxon>
        <taxon>Arthropoda</taxon>
        <taxon>Hexapoda</taxon>
        <taxon>Insecta</taxon>
        <taxon>Pterygota</taxon>
        <taxon>Neoptera</taxon>
        <taxon>Endopterygota</taxon>
        <taxon>Coleoptera</taxon>
        <taxon>Polyphaga</taxon>
        <taxon>Staphyliniformia</taxon>
        <taxon>Silphidae</taxon>
        <taxon>Nicrophorinae</taxon>
        <taxon>Nicrophorus</taxon>
    </lineage>
</organism>
<keyword evidence="1" id="KW-0677">Repeat</keyword>
<accession>A0ABM1MST7</accession>
<name>A0ABM1MST7_NICVS</name>
<evidence type="ECO:0000256" key="5">
    <source>
        <dbReference type="PROSITE-ProRule" id="PRU00339"/>
    </source>
</evidence>
<feature type="region of interest" description="Disordered" evidence="6">
    <location>
        <begin position="42"/>
        <end position="67"/>
    </location>
</feature>
<dbReference type="PROSITE" id="PS50005">
    <property type="entry name" value="TPR"/>
    <property type="match status" value="1"/>
</dbReference>
<gene>
    <name evidence="9" type="primary">LOC108563466</name>
</gene>
<dbReference type="RefSeq" id="XP_017777637.1">
    <property type="nucleotide sequence ID" value="XM_017922148.1"/>
</dbReference>
<dbReference type="GeneID" id="108563466"/>
<dbReference type="InterPro" id="IPR019734">
    <property type="entry name" value="TPR_rpt"/>
</dbReference>
<dbReference type="InterPro" id="IPR025986">
    <property type="entry name" value="RPAP3-like_C"/>
</dbReference>
<dbReference type="Pfam" id="PF13414">
    <property type="entry name" value="TPR_11"/>
    <property type="match status" value="1"/>
</dbReference>
<feature type="repeat" description="TPR" evidence="5">
    <location>
        <begin position="83"/>
        <end position="116"/>
    </location>
</feature>
<dbReference type="SMART" id="SM00028">
    <property type="entry name" value="TPR"/>
    <property type="match status" value="3"/>
</dbReference>
<evidence type="ECO:0000256" key="1">
    <source>
        <dbReference type="ARBA" id="ARBA00022737"/>
    </source>
</evidence>